<gene>
    <name evidence="4" type="ORF">DERF_007022</name>
    <name evidence="3" type="ORF">HUG17_1518</name>
</gene>
<evidence type="ECO:0000313" key="3">
    <source>
        <dbReference type="EMBL" id="KAH7645980.1"/>
    </source>
</evidence>
<dbReference type="EMBL" id="SDOV01000001">
    <property type="protein sequence ID" value="KAH7645980.1"/>
    <property type="molecule type" value="Genomic_DNA"/>
</dbReference>
<evidence type="ECO:0000256" key="2">
    <source>
        <dbReference type="SAM" id="Phobius"/>
    </source>
</evidence>
<feature type="transmembrane region" description="Helical" evidence="2">
    <location>
        <begin position="728"/>
        <end position="750"/>
    </location>
</feature>
<feature type="region of interest" description="Disordered" evidence="1">
    <location>
        <begin position="768"/>
        <end position="823"/>
    </location>
</feature>
<reference evidence="3" key="3">
    <citation type="journal article" date="2021" name="World Allergy Organ. J.">
        <title>Chromosome-level assembly of Dermatophagoides farinae genome and transcriptome reveals two novel allergens Der f 37 and Der f 39.</title>
        <authorList>
            <person name="Chen J."/>
            <person name="Cai Z."/>
            <person name="Fan D."/>
            <person name="Hu J."/>
            <person name="Hou Y."/>
            <person name="He Y."/>
            <person name="Zhang Z."/>
            <person name="Zhao Z."/>
            <person name="Gao P."/>
            <person name="Hu W."/>
            <person name="Sun J."/>
            <person name="Li J."/>
            <person name="Ji K."/>
        </authorList>
    </citation>
    <scope>NUCLEOTIDE SEQUENCE</scope>
    <source>
        <strain evidence="3">JKM2019</strain>
    </source>
</reference>
<feature type="compositionally biased region" description="Low complexity" evidence="1">
    <location>
        <begin position="861"/>
        <end position="879"/>
    </location>
</feature>
<keyword evidence="2" id="KW-0812">Transmembrane</keyword>
<reference evidence="4" key="1">
    <citation type="submission" date="2013-05" db="EMBL/GenBank/DDBJ databases">
        <authorList>
            <person name="Yim A.K.Y."/>
            <person name="Chan T.F."/>
            <person name="Ji K.M."/>
            <person name="Liu X.Y."/>
            <person name="Zhou J.W."/>
            <person name="Li R.Q."/>
            <person name="Yang K.Y."/>
            <person name="Li J."/>
            <person name="Li M."/>
            <person name="Law P.T.W."/>
            <person name="Wu Y.L."/>
            <person name="Cai Z.L."/>
            <person name="Qin H."/>
            <person name="Bao Y."/>
            <person name="Leung R.K.K."/>
            <person name="Ng P.K.S."/>
            <person name="Zou J."/>
            <person name="Zhong X.J."/>
            <person name="Ran P.X."/>
            <person name="Zhong N.S."/>
            <person name="Liu Z.G."/>
            <person name="Tsui S.K.W."/>
        </authorList>
    </citation>
    <scope>NUCLEOTIDE SEQUENCE</scope>
    <source>
        <strain evidence="4">Derf</strain>
        <tissue evidence="4">Whole organism</tissue>
    </source>
</reference>
<feature type="region of interest" description="Disordered" evidence="1">
    <location>
        <begin position="357"/>
        <end position="380"/>
    </location>
</feature>
<dbReference type="EMBL" id="ASGP02000003">
    <property type="protein sequence ID" value="KAH9516268.1"/>
    <property type="molecule type" value="Genomic_DNA"/>
</dbReference>
<keyword evidence="2" id="KW-1133">Transmembrane helix</keyword>
<evidence type="ECO:0000313" key="4">
    <source>
        <dbReference type="EMBL" id="KAH9516268.1"/>
    </source>
</evidence>
<name>A0A922L2N5_DERFA</name>
<feature type="compositionally biased region" description="Low complexity" evidence="1">
    <location>
        <begin position="768"/>
        <end position="780"/>
    </location>
</feature>
<keyword evidence="5" id="KW-1185">Reference proteome</keyword>
<feature type="transmembrane region" description="Helical" evidence="2">
    <location>
        <begin position="671"/>
        <end position="694"/>
    </location>
</feature>
<evidence type="ECO:0000256" key="1">
    <source>
        <dbReference type="SAM" id="MobiDB-lite"/>
    </source>
</evidence>
<dbReference type="Proteomes" id="UP000828236">
    <property type="component" value="Unassembled WGS sequence"/>
</dbReference>
<protein>
    <submittedName>
        <fullName evidence="4">Uncharacterized protein</fullName>
    </submittedName>
</protein>
<feature type="region of interest" description="Disordered" evidence="1">
    <location>
        <begin position="861"/>
        <end position="881"/>
    </location>
</feature>
<feature type="transmembrane region" description="Helical" evidence="2">
    <location>
        <begin position="12"/>
        <end position="35"/>
    </location>
</feature>
<reference evidence="4" key="4">
    <citation type="journal article" date="2022" name="Res Sq">
        <title>Comparative Genomics Reveals Insights into the Divergent Evolution of Astigmatic Mites and Household Pest Adaptations.</title>
        <authorList>
            <person name="Xiong Q."/>
            <person name="Wan A.T.-Y."/>
            <person name="Liu X.-Y."/>
            <person name="Fung C.S.-H."/>
            <person name="Xiao X."/>
            <person name="Malainual N."/>
            <person name="Hou J."/>
            <person name="Wang L."/>
            <person name="Wang M."/>
            <person name="Yang K."/>
            <person name="Cui Y."/>
            <person name="Leung E."/>
            <person name="Nong W."/>
            <person name="Shin S.-K."/>
            <person name="Au S."/>
            <person name="Jeong K.Y."/>
            <person name="Chew F.T."/>
            <person name="Hui J."/>
            <person name="Leung T.F."/>
            <person name="Tungtrongchitr A."/>
            <person name="Zhong N."/>
            <person name="Liu Z."/>
            <person name="Tsui S."/>
        </authorList>
    </citation>
    <scope>NUCLEOTIDE SEQUENCE</scope>
    <source>
        <strain evidence="4">Derf</strain>
        <tissue evidence="4">Whole organism</tissue>
    </source>
</reference>
<keyword evidence="2" id="KW-0472">Membrane</keyword>
<organism evidence="4 5">
    <name type="scientific">Dermatophagoides farinae</name>
    <name type="common">American house dust mite</name>
    <dbReference type="NCBI Taxonomy" id="6954"/>
    <lineage>
        <taxon>Eukaryota</taxon>
        <taxon>Metazoa</taxon>
        <taxon>Ecdysozoa</taxon>
        <taxon>Arthropoda</taxon>
        <taxon>Chelicerata</taxon>
        <taxon>Arachnida</taxon>
        <taxon>Acari</taxon>
        <taxon>Acariformes</taxon>
        <taxon>Sarcoptiformes</taxon>
        <taxon>Astigmata</taxon>
        <taxon>Psoroptidia</taxon>
        <taxon>Analgoidea</taxon>
        <taxon>Pyroglyphidae</taxon>
        <taxon>Dermatophagoidinae</taxon>
        <taxon>Dermatophagoides</taxon>
    </lineage>
</organism>
<feature type="transmembrane region" description="Helical" evidence="2">
    <location>
        <begin position="920"/>
        <end position="942"/>
    </location>
</feature>
<evidence type="ECO:0000313" key="5">
    <source>
        <dbReference type="Proteomes" id="UP000790347"/>
    </source>
</evidence>
<sequence length="947" mass="108364">MLTILTFHQIGALSVLFTISMLIAFCPLLILRWFYKRKKRRLRRLNNNNNNNNQLNGMKNSLSPSSSISDMAIACTLQISDVVVNLLRSLNGGLLLASLFLIFIPQLRSNFDTLMNSYVYKSQYGYHHQQQQQHHGSNFNSLMHMPEPEPYILNRRNDSHVNLVFNDEFSINNDTEPTNRDKFANVNSEKKYSHLNNIFALKFSPIPIVEVILCLAFFTLYFVEEFIQLCFRYRKYFWAFNSTVVISSSDVHCNYTSLDYRINCTKRFLIDCSRKTFTTSNYSSSGSSSSTNDGRKDCERTCFDRSTPITMMSSNDNNSTNYQQNYHIDKMIMIPGFASTMTKVNPLVQNEFFTNERSNEQNGDDMNAEPIKQQQQPTQQYESLNLSNNNDGNHLVDGQNFVNHNEPQSLLSNSSAHLPSYYWQQQPEFNMIANNCSHHHQPSTLDENLHLNIFNNKSKQNHDSDHHHHNHCQHHLLPHDLSEFNHNPKANDAVEDDVKKIRLNADINTINKLKSIDFNDHDEEEKFSSEVKQKSKWISKRTMQESPNESDNRTVCCFCNCCNCCSQHYHHSNAISSTKTDKMFDDNSTTSGSMSGQTLAKIFLPDTTQLNNMPALYIGEGILIAIQPSIALLWLMLFVILMHKMANGLAMANELHYRTTGRQRNLPSSTIFMFTSLPSLGCLSVIVANILIYWKINLDFATASFSKMNQQQHHQSNHTTIALPLELVILKVILVSLSAATLLHLIMLTIQQRHHTYLLSTSSMNNTKNNSNSMVHSSSMKIDNQKSKKQSVNDGKEYRKRKFNRKQPTIKSTPSYSSNSHNSRIFQNSTPFIGPTSIITTLSRQQQTLLSMTISSTASTSESKSGIITNNNNNNNNDNMPISIDDQNVTNTSMKTMVVDHENGINNDNMPLITVHRNNVLHYFIMYSGFIVILMAIAFLNFKNFKL</sequence>
<accession>A0A922L2N5</accession>
<dbReference type="Proteomes" id="UP000790347">
    <property type="component" value="Unassembled WGS sequence"/>
</dbReference>
<dbReference type="AlphaFoldDB" id="A0A922L2N5"/>
<feature type="transmembrane region" description="Helical" evidence="2">
    <location>
        <begin position="199"/>
        <end position="223"/>
    </location>
</feature>
<comment type="caution">
    <text evidence="4">The sequence shown here is derived from an EMBL/GenBank/DDBJ whole genome shotgun (WGS) entry which is preliminary data.</text>
</comment>
<reference evidence="3" key="2">
    <citation type="submission" date="2020-06" db="EMBL/GenBank/DDBJ databases">
        <authorList>
            <person name="Ji K."/>
            <person name="Li J."/>
        </authorList>
    </citation>
    <scope>NUCLEOTIDE SEQUENCE</scope>
    <source>
        <strain evidence="3">JKM2019</strain>
        <tissue evidence="3">Whole body</tissue>
    </source>
</reference>
<proteinExistence type="predicted"/>
<feature type="compositionally biased region" description="Low complexity" evidence="1">
    <location>
        <begin position="812"/>
        <end position="823"/>
    </location>
</feature>
<feature type="transmembrane region" description="Helical" evidence="2">
    <location>
        <begin position="615"/>
        <end position="641"/>
    </location>
</feature>